<dbReference type="GO" id="GO:0003955">
    <property type="term" value="F:NAD(P)H dehydrogenase (quinone) activity"/>
    <property type="evidence" value="ECO:0007669"/>
    <property type="project" value="TreeGrafter"/>
</dbReference>
<sequence length="478" mass="49602">MKDAGSGPAPLRPDLCVIGAGAAGLSVAAGAAQMGASVVLVEGAEMGGDCLNHGCVPSKALLAAARRAHAHAGAARFGLRMDPPRVDHAAVLAHVREVIAAIAPHDSQERFEGLGVTVIRDWARFVSPRAVEAGGRRIEARRFVIATGSSPAVPPIPGLDETPFETNETIFALDRAPERLIVIGAGPIGLEMAQAHRRLGAEVTVLEAGRALARDDPEAAAVVLAALRAEGVVIEEGVAAARVRREGAGVAVETSDGRAIGGTHLLVAAGRTPNVGRLNLAAAGVAHDARGVKVDRGLRTSNRRVYALGDVNGGPQFTHEAGRQAGLALRSALFRLPVRADRAAIPWVTYTEPELAQIGPTEAEARAAHGARLSVLRADFAANDRARAERAAEGFVKVMAVRGRPIGVTIVGPHAGELIGLWTLAISARLKLSAVAGLTLPYPTLNDASRQAAAAHYAARLFGNPWIGRAVRLLARLG</sequence>
<feature type="binding site" evidence="8">
    <location>
        <position position="207"/>
    </location>
    <ligand>
        <name>NAD(+)</name>
        <dbReference type="ChEBI" id="CHEBI:57540"/>
    </ligand>
</feature>
<dbReference type="PIRSF" id="PIRSF000350">
    <property type="entry name" value="Mercury_reductase_MerA"/>
    <property type="match status" value="1"/>
</dbReference>
<dbReference type="GO" id="GO:0050660">
    <property type="term" value="F:flavin adenine dinucleotide binding"/>
    <property type="evidence" value="ECO:0007669"/>
    <property type="project" value="TreeGrafter"/>
</dbReference>
<organism evidence="13 14">
    <name type="scientific">Oceanicella actignis</name>
    <dbReference type="NCBI Taxonomy" id="1189325"/>
    <lineage>
        <taxon>Bacteria</taxon>
        <taxon>Pseudomonadati</taxon>
        <taxon>Pseudomonadota</taxon>
        <taxon>Alphaproteobacteria</taxon>
        <taxon>Rhodobacterales</taxon>
        <taxon>Paracoccaceae</taxon>
        <taxon>Oceanicella</taxon>
    </lineage>
</organism>
<evidence type="ECO:0000259" key="12">
    <source>
        <dbReference type="Pfam" id="PF07992"/>
    </source>
</evidence>
<evidence type="ECO:0000256" key="4">
    <source>
        <dbReference type="ARBA" id="ARBA00022857"/>
    </source>
</evidence>
<evidence type="ECO:0000256" key="8">
    <source>
        <dbReference type="PIRSR" id="PIRSR000350-3"/>
    </source>
</evidence>
<evidence type="ECO:0000256" key="6">
    <source>
        <dbReference type="ARBA" id="ARBA00023157"/>
    </source>
</evidence>
<gene>
    <name evidence="13" type="ORF">SAMN05216200_10379</name>
</gene>
<dbReference type="InterPro" id="IPR016156">
    <property type="entry name" value="FAD/NAD-linked_Rdtase_dimer_sf"/>
</dbReference>
<dbReference type="PRINTS" id="PR00368">
    <property type="entry name" value="FADPNR"/>
</dbReference>
<dbReference type="GO" id="GO:0016668">
    <property type="term" value="F:oxidoreductase activity, acting on a sulfur group of donors, NAD(P) as acceptor"/>
    <property type="evidence" value="ECO:0007669"/>
    <property type="project" value="InterPro"/>
</dbReference>
<feature type="binding site" evidence="8">
    <location>
        <position position="310"/>
    </location>
    <ligand>
        <name>FAD</name>
        <dbReference type="ChEBI" id="CHEBI:57692"/>
    </ligand>
</feature>
<feature type="domain" description="FAD/NAD(P)-binding" evidence="12">
    <location>
        <begin position="14"/>
        <end position="325"/>
    </location>
</feature>
<dbReference type="InterPro" id="IPR023753">
    <property type="entry name" value="FAD/NAD-binding_dom"/>
</dbReference>
<evidence type="ECO:0000256" key="2">
    <source>
        <dbReference type="ARBA" id="ARBA00022630"/>
    </source>
</evidence>
<dbReference type="Gene3D" id="3.50.50.60">
    <property type="entry name" value="FAD/NAD(P)-binding domain"/>
    <property type="match status" value="2"/>
</dbReference>
<keyword evidence="2 10" id="KW-0285">Flavoprotein</keyword>
<dbReference type="InterPro" id="IPR012999">
    <property type="entry name" value="Pyr_OxRdtase_I_AS"/>
</dbReference>
<keyword evidence="7 10" id="KW-0676">Redox-active center</keyword>
<keyword evidence="6" id="KW-1015">Disulfide bond</keyword>
<evidence type="ECO:0000256" key="9">
    <source>
        <dbReference type="PIRSR" id="PIRSR000350-4"/>
    </source>
</evidence>
<feature type="binding site" evidence="8">
    <location>
        <position position="59"/>
    </location>
    <ligand>
        <name>FAD</name>
        <dbReference type="ChEBI" id="CHEBI:57692"/>
    </ligand>
</feature>
<keyword evidence="8" id="KW-0520">NAD</keyword>
<feature type="binding site" evidence="8">
    <location>
        <begin position="147"/>
        <end position="149"/>
    </location>
    <ligand>
        <name>FAD</name>
        <dbReference type="ChEBI" id="CHEBI:57692"/>
    </ligand>
</feature>
<comment type="similarity">
    <text evidence="1 10">Belongs to the class-I pyridine nucleotide-disulfide oxidoreductase family.</text>
</comment>
<name>A0A1M7SQ12_9RHOB</name>
<keyword evidence="8" id="KW-0547">Nucleotide-binding</keyword>
<dbReference type="InterPro" id="IPR001100">
    <property type="entry name" value="Pyr_nuc-diS_OxRdtase"/>
</dbReference>
<dbReference type="RefSeq" id="WP_072746678.1">
    <property type="nucleotide sequence ID" value="NZ_FOHL01000001.1"/>
</dbReference>
<dbReference type="SUPFAM" id="SSF55424">
    <property type="entry name" value="FAD/NAD-linked reductases, dimerisation (C-terminal) domain"/>
    <property type="match status" value="1"/>
</dbReference>
<keyword evidence="13" id="KW-0670">Pyruvate</keyword>
<proteinExistence type="inferred from homology"/>
<dbReference type="Gene3D" id="3.30.390.30">
    <property type="match status" value="1"/>
</dbReference>
<protein>
    <submittedName>
        <fullName evidence="13">Pyruvate/2-oxoglutarate dehydrogenase complex, dihydrolipoamide dehydrogenase (E3) component</fullName>
    </submittedName>
</protein>
<accession>A0A1M7SQ12</accession>
<evidence type="ECO:0000256" key="5">
    <source>
        <dbReference type="ARBA" id="ARBA00023002"/>
    </source>
</evidence>
<feature type="domain" description="Pyridine nucleotide-disulphide oxidoreductase dimerisation" evidence="11">
    <location>
        <begin position="345"/>
        <end position="452"/>
    </location>
</feature>
<dbReference type="STRING" id="1189325.SAMN04488119_10178"/>
<dbReference type="AlphaFoldDB" id="A0A1M7SQ12"/>
<dbReference type="EMBL" id="FRDL01000003">
    <property type="protein sequence ID" value="SHN60510.1"/>
    <property type="molecule type" value="Genomic_DNA"/>
</dbReference>
<keyword evidence="3 8" id="KW-0274">FAD</keyword>
<evidence type="ECO:0000313" key="13">
    <source>
        <dbReference type="EMBL" id="SHN60510.1"/>
    </source>
</evidence>
<dbReference type="PANTHER" id="PTHR43014:SF2">
    <property type="entry name" value="MERCURIC REDUCTASE"/>
    <property type="match status" value="1"/>
</dbReference>
<dbReference type="FunFam" id="3.30.390.30:FF:000001">
    <property type="entry name" value="Dihydrolipoyl dehydrogenase"/>
    <property type="match status" value="1"/>
</dbReference>
<dbReference type="PRINTS" id="PR00411">
    <property type="entry name" value="PNDRDTASEI"/>
</dbReference>
<evidence type="ECO:0000256" key="10">
    <source>
        <dbReference type="RuleBase" id="RU003691"/>
    </source>
</evidence>
<dbReference type="InterPro" id="IPR036188">
    <property type="entry name" value="FAD/NAD-bd_sf"/>
</dbReference>
<evidence type="ECO:0000313" key="14">
    <source>
        <dbReference type="Proteomes" id="UP000184066"/>
    </source>
</evidence>
<dbReference type="PROSITE" id="PS00076">
    <property type="entry name" value="PYRIDINE_REDOX_1"/>
    <property type="match status" value="1"/>
</dbReference>
<reference evidence="13 14" key="1">
    <citation type="submission" date="2016-12" db="EMBL/GenBank/DDBJ databases">
        <authorList>
            <person name="Song W.-J."/>
            <person name="Kurnit D.M."/>
        </authorList>
    </citation>
    <scope>NUCLEOTIDE SEQUENCE [LARGE SCALE GENOMIC DNA]</scope>
    <source>
        <strain evidence="13 14">CGMCC 1.10808</strain>
    </source>
</reference>
<comment type="cofactor">
    <cofactor evidence="8">
        <name>FAD</name>
        <dbReference type="ChEBI" id="CHEBI:57692"/>
    </cofactor>
    <text evidence="8">Binds 1 FAD per subunit.</text>
</comment>
<dbReference type="Pfam" id="PF07992">
    <property type="entry name" value="Pyr_redox_2"/>
    <property type="match status" value="1"/>
</dbReference>
<keyword evidence="4" id="KW-0521">NADP</keyword>
<evidence type="ECO:0000256" key="3">
    <source>
        <dbReference type="ARBA" id="ARBA00022827"/>
    </source>
</evidence>
<dbReference type="SUPFAM" id="SSF51905">
    <property type="entry name" value="FAD/NAD(P)-binding domain"/>
    <property type="match status" value="1"/>
</dbReference>
<feature type="disulfide bond" description="Redox-active" evidence="9">
    <location>
        <begin position="50"/>
        <end position="55"/>
    </location>
</feature>
<keyword evidence="14" id="KW-1185">Reference proteome</keyword>
<evidence type="ECO:0000259" key="11">
    <source>
        <dbReference type="Pfam" id="PF02852"/>
    </source>
</evidence>
<evidence type="ECO:0000256" key="7">
    <source>
        <dbReference type="ARBA" id="ARBA00023284"/>
    </source>
</evidence>
<dbReference type="OrthoDB" id="9776382at2"/>
<feature type="binding site" evidence="8">
    <location>
        <position position="270"/>
    </location>
    <ligand>
        <name>NAD(+)</name>
        <dbReference type="ChEBI" id="CHEBI:57540"/>
    </ligand>
</feature>
<feature type="binding site" evidence="8">
    <location>
        <begin position="184"/>
        <end position="191"/>
    </location>
    <ligand>
        <name>NAD(+)</name>
        <dbReference type="ChEBI" id="CHEBI:57540"/>
    </ligand>
</feature>
<dbReference type="Pfam" id="PF02852">
    <property type="entry name" value="Pyr_redox_dim"/>
    <property type="match status" value="1"/>
</dbReference>
<dbReference type="PANTHER" id="PTHR43014">
    <property type="entry name" value="MERCURIC REDUCTASE"/>
    <property type="match status" value="1"/>
</dbReference>
<keyword evidence="5 10" id="KW-0560">Oxidoreductase</keyword>
<evidence type="ECO:0000256" key="1">
    <source>
        <dbReference type="ARBA" id="ARBA00007532"/>
    </source>
</evidence>
<dbReference type="Proteomes" id="UP000184066">
    <property type="component" value="Unassembled WGS sequence"/>
</dbReference>
<dbReference type="InterPro" id="IPR004099">
    <property type="entry name" value="Pyr_nucl-diS_OxRdtase_dimer"/>
</dbReference>